<dbReference type="RefSeq" id="WP_170093320.1">
    <property type="nucleotide sequence ID" value="NZ_WOYG01000001.1"/>
</dbReference>
<accession>A0A847UB40</accession>
<protein>
    <submittedName>
        <fullName evidence="1">Uncharacterized protein</fullName>
    </submittedName>
</protein>
<dbReference type="OrthoDB" id="379051at2157"/>
<evidence type="ECO:0000313" key="2">
    <source>
        <dbReference type="Proteomes" id="UP000608662"/>
    </source>
</evidence>
<dbReference type="AlphaFoldDB" id="A0A847UB40"/>
<dbReference type="Proteomes" id="UP000608662">
    <property type="component" value="Unassembled WGS sequence"/>
</dbReference>
<name>A0A847UB40_9EURY</name>
<proteinExistence type="predicted"/>
<reference evidence="1" key="1">
    <citation type="submission" date="2019-12" db="EMBL/GenBank/DDBJ databases">
        <title>Whole-genome sequence of Halomicrobium mukohataei pws1.</title>
        <authorList>
            <person name="Verma D.K."/>
            <person name="Gopal K."/>
            <person name="Prasad E.S."/>
        </authorList>
    </citation>
    <scope>NUCLEOTIDE SEQUENCE</scope>
    <source>
        <strain evidence="1">Pws1</strain>
    </source>
</reference>
<dbReference type="EMBL" id="WOYG01000001">
    <property type="protein sequence ID" value="NLV09457.1"/>
    <property type="molecule type" value="Genomic_DNA"/>
</dbReference>
<evidence type="ECO:0000313" key="1">
    <source>
        <dbReference type="EMBL" id="NLV09457.1"/>
    </source>
</evidence>
<comment type="caution">
    <text evidence="1">The sequence shown here is derived from an EMBL/GenBank/DDBJ whole genome shotgun (WGS) entry which is preliminary data.</text>
</comment>
<organism evidence="1 2">
    <name type="scientific">Halomicrobium mukohataei</name>
    <dbReference type="NCBI Taxonomy" id="57705"/>
    <lineage>
        <taxon>Archaea</taxon>
        <taxon>Methanobacteriati</taxon>
        <taxon>Methanobacteriota</taxon>
        <taxon>Stenosarchaea group</taxon>
        <taxon>Halobacteria</taxon>
        <taxon>Halobacteriales</taxon>
        <taxon>Haloarculaceae</taxon>
        <taxon>Halomicrobium</taxon>
    </lineage>
</organism>
<gene>
    <name evidence="1" type="ORF">GOC74_05895</name>
</gene>
<sequence length="206" mass="23256">MSPPAADLAHAARRLVEFDSIRSKLRDTRQTALSDMDKCVHTYRLKFSGRRELRRDLNECEWSIYQYASLLHMLGEMVERTHDEFGTRLEQHAPIEHESPKLVGLRHAVHHNGLVGVNIAEVDSFPDPVVVVPVASIERHGNWGDGNPTFSTFFHDVSGDAFALAPVVENSAEPVEGIVDELERQLTEQFGDDELRRAATNVQLYD</sequence>